<evidence type="ECO:0000256" key="1">
    <source>
        <dbReference type="SAM" id="MobiDB-lite"/>
    </source>
</evidence>
<proteinExistence type="predicted"/>
<evidence type="ECO:0000313" key="2">
    <source>
        <dbReference type="EMBL" id="CAH1111437.1"/>
    </source>
</evidence>
<gene>
    <name evidence="2" type="ORF">PSYICH_LOCUS12479</name>
</gene>
<accession>A0A9P0D736</accession>
<feature type="region of interest" description="Disordered" evidence="1">
    <location>
        <begin position="72"/>
        <end position="125"/>
    </location>
</feature>
<reference evidence="2" key="1">
    <citation type="submission" date="2022-01" db="EMBL/GenBank/DDBJ databases">
        <authorList>
            <person name="King R."/>
        </authorList>
    </citation>
    <scope>NUCLEOTIDE SEQUENCE</scope>
</reference>
<name>A0A9P0D736_9CUCU</name>
<dbReference type="EMBL" id="OV651818">
    <property type="protein sequence ID" value="CAH1111437.1"/>
    <property type="molecule type" value="Genomic_DNA"/>
</dbReference>
<keyword evidence="3" id="KW-1185">Reference proteome</keyword>
<feature type="compositionally biased region" description="Basic residues" evidence="1">
    <location>
        <begin position="89"/>
        <end position="112"/>
    </location>
</feature>
<evidence type="ECO:0000313" key="3">
    <source>
        <dbReference type="Proteomes" id="UP001153636"/>
    </source>
</evidence>
<organism evidence="2 3">
    <name type="scientific">Psylliodes chrysocephalus</name>
    <dbReference type="NCBI Taxonomy" id="3402493"/>
    <lineage>
        <taxon>Eukaryota</taxon>
        <taxon>Metazoa</taxon>
        <taxon>Ecdysozoa</taxon>
        <taxon>Arthropoda</taxon>
        <taxon>Hexapoda</taxon>
        <taxon>Insecta</taxon>
        <taxon>Pterygota</taxon>
        <taxon>Neoptera</taxon>
        <taxon>Endopterygota</taxon>
        <taxon>Coleoptera</taxon>
        <taxon>Polyphaga</taxon>
        <taxon>Cucujiformia</taxon>
        <taxon>Chrysomeloidea</taxon>
        <taxon>Chrysomelidae</taxon>
        <taxon>Galerucinae</taxon>
        <taxon>Alticini</taxon>
        <taxon>Psylliodes</taxon>
    </lineage>
</organism>
<dbReference type="Proteomes" id="UP001153636">
    <property type="component" value="Chromosome 6"/>
</dbReference>
<dbReference type="AlphaFoldDB" id="A0A9P0D736"/>
<sequence length="150" mass="17542">MQSRRKRLVSMCHKNQEYEIDSFSSSPVPSIPEEFRVFDSLNTDDEYLPSDTDSNNSDAPLSLLKQSALTQIKEKVPSPVQEENPGTYKIRKQRKSVKGKTRSKKLERKLKRNHGEEYITESGKLKKARMCQPLDSCRMKCREKFRDEER</sequence>
<dbReference type="OrthoDB" id="6778907at2759"/>
<protein>
    <submittedName>
        <fullName evidence="2">Uncharacterized protein</fullName>
    </submittedName>
</protein>